<reference evidence="1 2" key="1">
    <citation type="journal article" date="2013" name="Genome Announc.">
        <title>Draft Genome Sequence of Indibacter alkaliphilus Strain LW1T, Isolated from Lonar Lake, a Haloalkaline Lake in the Buldana District of Maharashtra, India.</title>
        <authorList>
            <person name="Singh A."/>
            <person name="Kumar Jangir P."/>
            <person name="Sharma R."/>
            <person name="Singh A."/>
            <person name="Kumar Pinnaka A."/>
            <person name="Shivaji S."/>
        </authorList>
    </citation>
    <scope>NUCLEOTIDE SEQUENCE [LARGE SCALE GENOMIC DNA]</scope>
    <source>
        <strain evidence="2">CCUG 57479 / KCTC 22604 / LW1</strain>
    </source>
</reference>
<protein>
    <submittedName>
        <fullName evidence="1">Uncharacterized protein</fullName>
    </submittedName>
</protein>
<dbReference type="EMBL" id="ALWO02000054">
    <property type="protein sequence ID" value="EOZ91571.1"/>
    <property type="molecule type" value="Genomic_DNA"/>
</dbReference>
<organism evidence="1 2">
    <name type="scientific">Indibacter alkaliphilus (strain CCUG 57479 / KCTC 22604 / LW1)</name>
    <dbReference type="NCBI Taxonomy" id="1189612"/>
    <lineage>
        <taxon>Bacteria</taxon>
        <taxon>Pseudomonadati</taxon>
        <taxon>Bacteroidota</taxon>
        <taxon>Cytophagia</taxon>
        <taxon>Cytophagales</taxon>
        <taxon>Cyclobacteriaceae</taxon>
    </lineage>
</organism>
<comment type="caution">
    <text evidence="1">The sequence shown here is derived from an EMBL/GenBank/DDBJ whole genome shotgun (WGS) entry which is preliminary data.</text>
</comment>
<dbReference type="AlphaFoldDB" id="S2DHQ6"/>
<proteinExistence type="predicted"/>
<accession>S2DHQ6</accession>
<keyword evidence="2" id="KW-1185">Reference proteome</keyword>
<evidence type="ECO:0000313" key="1">
    <source>
        <dbReference type="EMBL" id="EOZ91571.1"/>
    </source>
</evidence>
<dbReference type="Proteomes" id="UP000006073">
    <property type="component" value="Unassembled WGS sequence"/>
</dbReference>
<sequence>MNQFFNYKLRKSFIRQSNGQFIGMTVVEFQAIKLYGRKTSLFHFRL</sequence>
<evidence type="ECO:0000313" key="2">
    <source>
        <dbReference type="Proteomes" id="UP000006073"/>
    </source>
</evidence>
<name>S2DHQ6_INDAL</name>
<dbReference type="STRING" id="1189612.A33Q_4639"/>
<gene>
    <name evidence="1" type="ORF">A33Q_4639</name>
</gene>